<keyword evidence="3" id="KW-1185">Reference proteome</keyword>
<feature type="transmembrane region" description="Helical" evidence="1">
    <location>
        <begin position="12"/>
        <end position="33"/>
    </location>
</feature>
<feature type="transmembrane region" description="Helical" evidence="1">
    <location>
        <begin position="431"/>
        <end position="453"/>
    </location>
</feature>
<dbReference type="InterPro" id="IPR029468">
    <property type="entry name" value="O-ag_pol_Wzy"/>
</dbReference>
<evidence type="ECO:0000313" key="3">
    <source>
        <dbReference type="Proteomes" id="UP001521137"/>
    </source>
</evidence>
<feature type="transmembrane region" description="Helical" evidence="1">
    <location>
        <begin position="160"/>
        <end position="183"/>
    </location>
</feature>
<proteinExistence type="predicted"/>
<dbReference type="NCBIfam" id="TIGR04370">
    <property type="entry name" value="glyco_rpt_poly"/>
    <property type="match status" value="1"/>
</dbReference>
<feature type="transmembrane region" description="Helical" evidence="1">
    <location>
        <begin position="380"/>
        <end position="401"/>
    </location>
</feature>
<organism evidence="2 3">
    <name type="scientific">Paraglaciecola algarum</name>
    <dbReference type="NCBI Taxonomy" id="3050085"/>
    <lineage>
        <taxon>Bacteria</taxon>
        <taxon>Pseudomonadati</taxon>
        <taxon>Pseudomonadota</taxon>
        <taxon>Gammaproteobacteria</taxon>
        <taxon>Alteromonadales</taxon>
        <taxon>Alteromonadaceae</taxon>
        <taxon>Paraglaciecola</taxon>
    </lineage>
</organism>
<dbReference type="Pfam" id="PF14296">
    <property type="entry name" value="O-ag_pol_Wzy"/>
    <property type="match status" value="1"/>
</dbReference>
<feature type="transmembrane region" description="Helical" evidence="1">
    <location>
        <begin position="195"/>
        <end position="216"/>
    </location>
</feature>
<dbReference type="RefSeq" id="WP_235311196.1">
    <property type="nucleotide sequence ID" value="NZ_JAKGAS010000002.1"/>
</dbReference>
<feature type="transmembrane region" description="Helical" evidence="1">
    <location>
        <begin position="223"/>
        <end position="242"/>
    </location>
</feature>
<protein>
    <submittedName>
        <fullName evidence="2">O-antigen polysaccharide polymerase Wzy family protein</fullName>
    </submittedName>
</protein>
<evidence type="ECO:0000256" key="1">
    <source>
        <dbReference type="SAM" id="Phobius"/>
    </source>
</evidence>
<dbReference type="Proteomes" id="UP001521137">
    <property type="component" value="Unassembled WGS sequence"/>
</dbReference>
<feature type="transmembrane region" description="Helical" evidence="1">
    <location>
        <begin position="39"/>
        <end position="60"/>
    </location>
</feature>
<name>A0ABS9D4J1_9ALTE</name>
<sequence length="470" mass="52530">MQFTQSKTLLQKLLGIWIVSLVGVWVMAAYLNVFEAPRALLESITALNWMALSVILYITLPKGMWSICFIFMSVVGVFHIGLVLANSVGGITDEDTLYQISWWFYNVETENAIHIVNLAMISFALSAILFSKQPKDHLQHTQPNFQINLQYRKRLFHMGGILLCLFVAIFFAIILVTGAISSYGAYLEVMGNNPLYAAIFSYLYFFIGVALVFMCVSYNKEFGYFYFLVFAVWALVAFKIGLRGEVMFPSAVAACMLGRKSAPVKGYILAIGLIAFLIVTGIVKNARVSGDYSGDLGINPLNAIAEMGSSLRAVQETVKWRKNDNFELLMGGSYWAPFERQFALFIPQLERIDVNEDGRLLNIVVQKRAGPIGFSAIAEAYINFGEQGVVFVFFLFGWFMAKLDSSLSNIRNDILIGVALLPVFVTIRNSFIHVPVQIILGLCLASLLMYLGYKKQDRLNESGVQSDECS</sequence>
<reference evidence="2 3" key="1">
    <citation type="submission" date="2022-01" db="EMBL/GenBank/DDBJ databases">
        <title>Paraglaciecola sp. G1-23.</title>
        <authorList>
            <person name="Jin M.S."/>
            <person name="Han D.M."/>
            <person name="Kim H.M."/>
            <person name="Jeon C.O."/>
        </authorList>
    </citation>
    <scope>NUCLEOTIDE SEQUENCE [LARGE SCALE GENOMIC DNA]</scope>
    <source>
        <strain evidence="2 3">G1-23</strain>
    </source>
</reference>
<comment type="caution">
    <text evidence="2">The sequence shown here is derived from an EMBL/GenBank/DDBJ whole genome shotgun (WGS) entry which is preliminary data.</text>
</comment>
<keyword evidence="1" id="KW-1133">Transmembrane helix</keyword>
<keyword evidence="1" id="KW-0812">Transmembrane</keyword>
<feature type="transmembrane region" description="Helical" evidence="1">
    <location>
        <begin position="67"/>
        <end position="92"/>
    </location>
</feature>
<accession>A0ABS9D4J1</accession>
<feature type="transmembrane region" description="Helical" evidence="1">
    <location>
        <begin position="266"/>
        <end position="283"/>
    </location>
</feature>
<feature type="transmembrane region" description="Helical" evidence="1">
    <location>
        <begin position="112"/>
        <end position="130"/>
    </location>
</feature>
<keyword evidence="1" id="KW-0472">Membrane</keyword>
<evidence type="ECO:0000313" key="2">
    <source>
        <dbReference type="EMBL" id="MCF2947680.1"/>
    </source>
</evidence>
<gene>
    <name evidence="2" type="ORF">L0668_06145</name>
</gene>
<dbReference type="EMBL" id="JAKGAS010000002">
    <property type="protein sequence ID" value="MCF2947680.1"/>
    <property type="molecule type" value="Genomic_DNA"/>
</dbReference>